<dbReference type="HOGENOM" id="CLU_1156738_0_0_1"/>
<dbReference type="STRING" id="40296.A0A0A2LHM1"/>
<protein>
    <submittedName>
        <fullName evidence="5">Ribosomal protein L34</fullName>
    </submittedName>
</protein>
<evidence type="ECO:0000256" key="2">
    <source>
        <dbReference type="ARBA" id="ARBA00022980"/>
    </source>
</evidence>
<evidence type="ECO:0000313" key="5">
    <source>
        <dbReference type="EMBL" id="KGO76070.1"/>
    </source>
</evidence>
<gene>
    <name evidence="5" type="ORF">PITC_006130</name>
</gene>
<dbReference type="EMBL" id="JQGA01000355">
    <property type="protein sequence ID" value="KGO76070.1"/>
    <property type="molecule type" value="Genomic_DNA"/>
</dbReference>
<sequence>MTWEQDGELHERLLQQFISRRVRASGSARNFLSSDAASCPPGLTRSPTPKAPTPPQSPSKQTQGPQNVLPPRQGRALNFPGHHLGYANPDEQVRRAANNLSSLETNQTANISTPPDNRFAQIQQQPSTPSTMLSSRSFSSLLSTPTRFQPSRTFGARFSSPITPATASAFSPLSSLLSQKAPSQSRSFSASASLGVRRVTFRPSRRVQKRRHGYLARKKDRNGRKTLIRRTLKGRKELSW</sequence>
<feature type="compositionally biased region" description="Polar residues" evidence="4">
    <location>
        <begin position="27"/>
        <end position="36"/>
    </location>
</feature>
<accession>A0A0A2LHM1</accession>
<dbReference type="InterPro" id="IPR000271">
    <property type="entry name" value="Ribosomal_bL34"/>
</dbReference>
<dbReference type="AlphaFoldDB" id="A0A0A2LHM1"/>
<proteinExistence type="inferred from homology"/>
<evidence type="ECO:0000313" key="6">
    <source>
        <dbReference type="Proteomes" id="UP000030104"/>
    </source>
</evidence>
<evidence type="ECO:0000256" key="1">
    <source>
        <dbReference type="ARBA" id="ARBA00010111"/>
    </source>
</evidence>
<keyword evidence="2 5" id="KW-0689">Ribosomal protein</keyword>
<dbReference type="GO" id="GO:0003735">
    <property type="term" value="F:structural constituent of ribosome"/>
    <property type="evidence" value="ECO:0007669"/>
    <property type="project" value="InterPro"/>
</dbReference>
<dbReference type="Proteomes" id="UP000030104">
    <property type="component" value="Unassembled WGS sequence"/>
</dbReference>
<dbReference type="OrthoDB" id="431691at2759"/>
<dbReference type="GO" id="GO:0006412">
    <property type="term" value="P:translation"/>
    <property type="evidence" value="ECO:0007669"/>
    <property type="project" value="InterPro"/>
</dbReference>
<dbReference type="GO" id="GO:0005840">
    <property type="term" value="C:ribosome"/>
    <property type="evidence" value="ECO:0007669"/>
    <property type="project" value="UniProtKB-KW"/>
</dbReference>
<dbReference type="Pfam" id="PF00468">
    <property type="entry name" value="Ribosomal_L34"/>
    <property type="match status" value="1"/>
</dbReference>
<dbReference type="GO" id="GO:1990904">
    <property type="term" value="C:ribonucleoprotein complex"/>
    <property type="evidence" value="ECO:0007669"/>
    <property type="project" value="UniProtKB-KW"/>
</dbReference>
<comment type="similarity">
    <text evidence="1">Belongs to the bacterial ribosomal protein bL34 family.</text>
</comment>
<keyword evidence="6" id="KW-1185">Reference proteome</keyword>
<evidence type="ECO:0000256" key="3">
    <source>
        <dbReference type="ARBA" id="ARBA00023274"/>
    </source>
</evidence>
<comment type="caution">
    <text evidence="5">The sequence shown here is derived from an EMBL/GenBank/DDBJ whole genome shotgun (WGS) entry which is preliminary data.</text>
</comment>
<dbReference type="Gene3D" id="1.10.287.3980">
    <property type="match status" value="1"/>
</dbReference>
<reference evidence="5 6" key="1">
    <citation type="journal article" date="2015" name="Mol. Plant Microbe Interact.">
        <title>Genome, transcriptome, and functional analyses of Penicillium expansum provide new insights into secondary metabolism and pathogenicity.</title>
        <authorList>
            <person name="Ballester A.R."/>
            <person name="Marcet-Houben M."/>
            <person name="Levin E."/>
            <person name="Sela N."/>
            <person name="Selma-Lazaro C."/>
            <person name="Carmona L."/>
            <person name="Wisniewski M."/>
            <person name="Droby S."/>
            <person name="Gonzalez-Candelas L."/>
            <person name="Gabaldon T."/>
        </authorList>
    </citation>
    <scope>NUCLEOTIDE SEQUENCE [LARGE SCALE GENOMIC DNA]</scope>
    <source>
        <strain evidence="5 6">PHI-1</strain>
    </source>
</reference>
<organism evidence="5 6">
    <name type="scientific">Penicillium italicum</name>
    <name type="common">Blue mold</name>
    <dbReference type="NCBI Taxonomy" id="40296"/>
    <lineage>
        <taxon>Eukaryota</taxon>
        <taxon>Fungi</taxon>
        <taxon>Dikarya</taxon>
        <taxon>Ascomycota</taxon>
        <taxon>Pezizomycotina</taxon>
        <taxon>Eurotiomycetes</taxon>
        <taxon>Eurotiomycetidae</taxon>
        <taxon>Eurotiales</taxon>
        <taxon>Aspergillaceae</taxon>
        <taxon>Penicillium</taxon>
    </lineage>
</organism>
<evidence type="ECO:0000256" key="4">
    <source>
        <dbReference type="SAM" id="MobiDB-lite"/>
    </source>
</evidence>
<name>A0A0A2LHM1_PENIT</name>
<keyword evidence="3" id="KW-0687">Ribonucleoprotein</keyword>
<feature type="region of interest" description="Disordered" evidence="4">
    <location>
        <begin position="24"/>
        <end position="87"/>
    </location>
</feature>